<feature type="region of interest" description="Disordered" evidence="1">
    <location>
        <begin position="56"/>
        <end position="87"/>
    </location>
</feature>
<dbReference type="EMBL" id="ML769537">
    <property type="protein sequence ID" value="KAE9395103.1"/>
    <property type="molecule type" value="Genomic_DNA"/>
</dbReference>
<feature type="compositionally biased region" description="Low complexity" evidence="1">
    <location>
        <begin position="175"/>
        <end position="187"/>
    </location>
</feature>
<feature type="region of interest" description="Disordered" evidence="1">
    <location>
        <begin position="121"/>
        <end position="191"/>
    </location>
</feature>
<dbReference type="OrthoDB" id="3233731at2759"/>
<proteinExistence type="predicted"/>
<accession>A0A6A4HBJ6</accession>
<feature type="compositionally biased region" description="Low complexity" evidence="1">
    <location>
        <begin position="1"/>
        <end position="17"/>
    </location>
</feature>
<name>A0A6A4HBJ6_9AGAR</name>
<dbReference type="Proteomes" id="UP000799118">
    <property type="component" value="Unassembled WGS sequence"/>
</dbReference>
<reference evidence="2" key="1">
    <citation type="journal article" date="2019" name="Environ. Microbiol.">
        <title>Fungal ecological strategies reflected in gene transcription - a case study of two litter decomposers.</title>
        <authorList>
            <person name="Barbi F."/>
            <person name="Kohler A."/>
            <person name="Barry K."/>
            <person name="Baskaran P."/>
            <person name="Daum C."/>
            <person name="Fauchery L."/>
            <person name="Ihrmark K."/>
            <person name="Kuo A."/>
            <person name="LaButti K."/>
            <person name="Lipzen A."/>
            <person name="Morin E."/>
            <person name="Grigoriev I.V."/>
            <person name="Henrissat B."/>
            <person name="Lindahl B."/>
            <person name="Martin F."/>
        </authorList>
    </citation>
    <scope>NUCLEOTIDE SEQUENCE</scope>
    <source>
        <strain evidence="2">JB14</strain>
    </source>
</reference>
<feature type="region of interest" description="Disordered" evidence="1">
    <location>
        <begin position="1"/>
        <end position="26"/>
    </location>
</feature>
<dbReference type="AlphaFoldDB" id="A0A6A4HBJ6"/>
<gene>
    <name evidence="2" type="ORF">BT96DRAFT_923037</name>
</gene>
<keyword evidence="3" id="KW-1185">Reference proteome</keyword>
<evidence type="ECO:0000313" key="3">
    <source>
        <dbReference type="Proteomes" id="UP000799118"/>
    </source>
</evidence>
<organism evidence="2 3">
    <name type="scientific">Gymnopus androsaceus JB14</name>
    <dbReference type="NCBI Taxonomy" id="1447944"/>
    <lineage>
        <taxon>Eukaryota</taxon>
        <taxon>Fungi</taxon>
        <taxon>Dikarya</taxon>
        <taxon>Basidiomycota</taxon>
        <taxon>Agaricomycotina</taxon>
        <taxon>Agaricomycetes</taxon>
        <taxon>Agaricomycetidae</taxon>
        <taxon>Agaricales</taxon>
        <taxon>Marasmiineae</taxon>
        <taxon>Omphalotaceae</taxon>
        <taxon>Gymnopus</taxon>
    </lineage>
</organism>
<evidence type="ECO:0000256" key="1">
    <source>
        <dbReference type="SAM" id="MobiDB-lite"/>
    </source>
</evidence>
<evidence type="ECO:0000313" key="2">
    <source>
        <dbReference type="EMBL" id="KAE9395103.1"/>
    </source>
</evidence>
<sequence length="232" mass="24984">MAFGSSKSKSSSRASGAQQQHPSALASELIAHELAMMQFLGGGSMDRNNKRFMEEQQQAASLNVRKSKPAPEPLPLGKPLRDANGNTWWGQNDPSSAMEYKAQAPAMRLSFDANVNHSRTTGQMRRGSAASGIPSPLSTTHVIPASAMPGDYHHHHHHNPYTSVHSEGQRRHRSGSSSLTPSPSSSTFNDSESYLTYAPAEPQFAGHDVSASRKAAKGMNLRGRARALFGGH</sequence>
<protein>
    <submittedName>
        <fullName evidence="2">Uncharacterized protein</fullName>
    </submittedName>
</protein>